<name>A0A832QB83_9BACT</name>
<evidence type="ECO:0000313" key="1">
    <source>
        <dbReference type="EMBL" id="HHX99101.1"/>
    </source>
</evidence>
<dbReference type="Proteomes" id="UP000576550">
    <property type="component" value="Unassembled WGS sequence"/>
</dbReference>
<dbReference type="EMBL" id="DUTP01000001">
    <property type="protein sequence ID" value="HHX99101.1"/>
    <property type="molecule type" value="Genomic_DNA"/>
</dbReference>
<proteinExistence type="predicted"/>
<dbReference type="AlphaFoldDB" id="A0A832QB83"/>
<protein>
    <submittedName>
        <fullName evidence="1">Uncharacterized protein</fullName>
    </submittedName>
</protein>
<organism evidence="1 2">
    <name type="scientific">Candidatus Dojkabacteria bacterium</name>
    <dbReference type="NCBI Taxonomy" id="2099670"/>
    <lineage>
        <taxon>Bacteria</taxon>
        <taxon>Candidatus Dojkabacteria</taxon>
    </lineage>
</organism>
<evidence type="ECO:0000313" key="2">
    <source>
        <dbReference type="Proteomes" id="UP000576550"/>
    </source>
</evidence>
<sequence length="182" mass="20929">MNTDLQENINEANEHQNKPASFYDVATMLNPEAKYIAQDSASGSAKTNIELALTKALDDNGKASRTIVDILDLDGTEIGALMRKCAGLPRKDEEKDDSLVYTSDREPDRQRTMFLLFHNHDEKNTYQCIMLRKKRERPWEIDPQNVMWEDIDISVDEETAEELDAVMYELKSKFRDNLLALN</sequence>
<accession>A0A832QB83</accession>
<gene>
    <name evidence="1" type="ORF">GX533_00215</name>
</gene>
<comment type="caution">
    <text evidence="1">The sequence shown here is derived from an EMBL/GenBank/DDBJ whole genome shotgun (WGS) entry which is preliminary data.</text>
</comment>
<reference evidence="1 2" key="1">
    <citation type="journal article" date="2020" name="Biotechnol. Biofuels">
        <title>New insights from the biogas microbiome by comprehensive genome-resolved metagenomics of nearly 1600 species originating from multiple anaerobic digesters.</title>
        <authorList>
            <person name="Campanaro S."/>
            <person name="Treu L."/>
            <person name="Rodriguez-R L.M."/>
            <person name="Kovalovszki A."/>
            <person name="Ziels R.M."/>
            <person name="Maus I."/>
            <person name="Zhu X."/>
            <person name="Kougias P.G."/>
            <person name="Basile A."/>
            <person name="Luo G."/>
            <person name="Schluter A."/>
            <person name="Konstantinidis K.T."/>
            <person name="Angelidaki I."/>
        </authorList>
    </citation>
    <scope>NUCLEOTIDE SEQUENCE [LARGE SCALE GENOMIC DNA]</scope>
    <source>
        <strain evidence="1">AS05jafATM_89</strain>
    </source>
</reference>